<evidence type="ECO:0000256" key="2">
    <source>
        <dbReference type="ARBA" id="ARBA00022801"/>
    </source>
</evidence>
<dbReference type="Pfam" id="PF00149">
    <property type="entry name" value="Metallophos"/>
    <property type="match status" value="1"/>
</dbReference>
<dbReference type="SUPFAM" id="SSF56300">
    <property type="entry name" value="Metallo-dependent phosphatases"/>
    <property type="match status" value="1"/>
</dbReference>
<protein>
    <submittedName>
        <fullName evidence="6">Phosphodiesterase</fullName>
    </submittedName>
</protein>
<dbReference type="InterPro" id="IPR004843">
    <property type="entry name" value="Calcineurin-like_PHP"/>
</dbReference>
<proteinExistence type="inferred from homology"/>
<sequence length="260" mass="27596">MNAIKIIQVSDLHLVMPGGALQGSDPLLRLEDCIADLNRHHGDADLVVFSGDLTDDGEPGAYAALATRLAALEAPYRLMMGNHDQRAAFAATFPDAAGADGFVQAAVDLGGWTAVLLDTHEPGHVEGRLCETRLGWLDGALVGAGNALIFLHHPPAAIGIPSLDGSRLAEPEGLAAVLRRHGNVRHLFAGHVHRRASGAWHGIPFATVRSTNHQSALAFSGPHRVSFEPPAYAVILAGEEGIVVHEQEFPCRQRGPFPGR</sequence>
<keyword evidence="1" id="KW-0479">Metal-binding</keyword>
<dbReference type="InterPro" id="IPR026575">
    <property type="entry name" value="GpdQ/CpdA-like"/>
</dbReference>
<comment type="similarity">
    <text evidence="4">Belongs to the cyclic nucleotide phosphodiesterase class-III family.</text>
</comment>
<evidence type="ECO:0000313" key="7">
    <source>
        <dbReference type="Proteomes" id="UP001597299"/>
    </source>
</evidence>
<reference evidence="7" key="1">
    <citation type="journal article" date="2019" name="Int. J. Syst. Evol. Microbiol.">
        <title>The Global Catalogue of Microorganisms (GCM) 10K type strain sequencing project: providing services to taxonomists for standard genome sequencing and annotation.</title>
        <authorList>
            <consortium name="The Broad Institute Genomics Platform"/>
            <consortium name="The Broad Institute Genome Sequencing Center for Infectious Disease"/>
            <person name="Wu L."/>
            <person name="Ma J."/>
        </authorList>
    </citation>
    <scope>NUCLEOTIDE SEQUENCE [LARGE SCALE GENOMIC DNA]</scope>
    <source>
        <strain evidence="7">CCM 7435</strain>
    </source>
</reference>
<dbReference type="InterPro" id="IPR050884">
    <property type="entry name" value="CNP_phosphodiesterase-III"/>
</dbReference>
<evidence type="ECO:0000256" key="4">
    <source>
        <dbReference type="ARBA" id="ARBA00025742"/>
    </source>
</evidence>
<dbReference type="Gene3D" id="3.60.21.10">
    <property type="match status" value="1"/>
</dbReference>
<dbReference type="PANTHER" id="PTHR42988">
    <property type="entry name" value="PHOSPHOHYDROLASE"/>
    <property type="match status" value="1"/>
</dbReference>
<keyword evidence="7" id="KW-1185">Reference proteome</keyword>
<evidence type="ECO:0000256" key="3">
    <source>
        <dbReference type="ARBA" id="ARBA00023004"/>
    </source>
</evidence>
<dbReference type="PANTHER" id="PTHR42988:SF2">
    <property type="entry name" value="CYCLIC NUCLEOTIDE PHOSPHODIESTERASE CBUA0032-RELATED"/>
    <property type="match status" value="1"/>
</dbReference>
<feature type="domain" description="Calcineurin-like phosphoesterase" evidence="5">
    <location>
        <begin position="4"/>
        <end position="194"/>
    </location>
</feature>
<accession>A0ABW4YYC6</accession>
<dbReference type="EMBL" id="JBHUHD010000001">
    <property type="protein sequence ID" value="MFD2141345.1"/>
    <property type="molecule type" value="Genomic_DNA"/>
</dbReference>
<evidence type="ECO:0000259" key="5">
    <source>
        <dbReference type="Pfam" id="PF00149"/>
    </source>
</evidence>
<evidence type="ECO:0000256" key="1">
    <source>
        <dbReference type="ARBA" id="ARBA00022723"/>
    </source>
</evidence>
<keyword evidence="3" id="KW-0408">Iron</keyword>
<dbReference type="Proteomes" id="UP001597299">
    <property type="component" value="Unassembled WGS sequence"/>
</dbReference>
<dbReference type="RefSeq" id="WP_343207621.1">
    <property type="nucleotide sequence ID" value="NZ_JAHBGB010000002.1"/>
</dbReference>
<keyword evidence="2" id="KW-0378">Hydrolase</keyword>
<name>A0ABW4YYC6_9HYPH</name>
<dbReference type="CDD" id="cd07402">
    <property type="entry name" value="MPP_GpdQ"/>
    <property type="match status" value="1"/>
</dbReference>
<dbReference type="InterPro" id="IPR029052">
    <property type="entry name" value="Metallo-depent_PP-like"/>
</dbReference>
<comment type="caution">
    <text evidence="6">The sequence shown here is derived from an EMBL/GenBank/DDBJ whole genome shotgun (WGS) entry which is preliminary data.</text>
</comment>
<evidence type="ECO:0000313" key="6">
    <source>
        <dbReference type="EMBL" id="MFD2141345.1"/>
    </source>
</evidence>
<gene>
    <name evidence="6" type="ORF">ACFSNC_13095</name>
</gene>
<organism evidence="6 7">
    <name type="scientific">Ancylobacter oerskovii</name>
    <dbReference type="NCBI Taxonomy" id="459519"/>
    <lineage>
        <taxon>Bacteria</taxon>
        <taxon>Pseudomonadati</taxon>
        <taxon>Pseudomonadota</taxon>
        <taxon>Alphaproteobacteria</taxon>
        <taxon>Hyphomicrobiales</taxon>
        <taxon>Xanthobacteraceae</taxon>
        <taxon>Ancylobacter</taxon>
    </lineage>
</organism>